<dbReference type="GO" id="GO:0006508">
    <property type="term" value="P:proteolysis"/>
    <property type="evidence" value="ECO:0007669"/>
    <property type="project" value="UniProtKB-KW"/>
</dbReference>
<sequence length="1131" mass="128709">MTVEQNVLQQHSQKHQQTLLNQLREITGTTDVQLLQQALQVSNGDLAEAVAFLTEKNAKVPQQDEATYYQTSQVPSDRYISVGSQADTNVIDLTGDDKDDLQRAIALSLEESNRAFRETGITDEEQAISRVLEASIAENKACLKRTHTESLFNLLEFQRLVLNYSPPAQVHDLPRNQKEHRNLPFMQELRNLFSLMVGSKRKYVDPSRAVEILKDAFKSSESQQQDVSEFTHKLLDWLEDAFQMKAEEDREGEKPKNPMVELFYGRFLAVGVLEGKKFENTEMFGQYPLQVNGFKDLHECLEAAMIEGEIESLHSAENSARSGQEHWFTELPPVLTFELSRFEFNQALGRPEKIHNKLEFSSMLYMDRYMDRNREVTRIKREEIRRVKEHLTLLQQRLERYLSYGSGPKRFPLADVLQYAMEFASSKPVCTSPVEDIDFTAEQDPLPPLESAGPASAPTTAPTAAQQQRVAIHKPFTQSRLPPDLPMHPAPRHITDEELRVLEVCLHRWRSEVENDTRDLQGSINRIHRTIELMYSDKSMMQVPYRLHAVLVHEGQANAGHYWAYIYDPHQRCWMKYNDISVTKSSWEELVRDSFGGYRNASAYCLMYINDKKPFLIEEEFDKETGQILSGIDKLPPDLKQYVREDNELFDKEVEEWDALQIRKAQQEKLILAAAAAAATAAAAAAATAAATAAAAATAESSISTSSPQPMSIESSPPDNTVAQQEPEYMEQPSPTNDSKHLQEDTERAISRAAAEQEERSPEALLTASPPPPSSPQPEVQAPAPPPSDPVTEDESPGQRTVEVAIPNVGTFVIESEEGGYDDEAMMTPNMQGVIMAIGKSSSVYEKNGPETAFFKAIKLEYARLLRFAQEDTPPENDYRLQHIIVYLIQNQAPKKILERTLLTQFADRNLAFDERCKSIMNVARAKLDLIKPEEVNMDEYEMWHQAYRNFRDTTIFMMTGLDLFQKTNYMEALMYLIYSYQYNKELLSKGPYRGHDEELLGHYRRQCLLKLNEQAAAMFESGEEPEVSTGLGIMNELVVLCIPLLLIHDTERDLLAVEDMRNRWCSYLGQEMEPNLQEKLTDFLPKLLDCSTEIKSFHDPPKLPTYSTLELSERFSRVMAAVGRAPTGGR</sequence>
<dbReference type="SUPFAM" id="SSF46934">
    <property type="entry name" value="UBA-like"/>
    <property type="match status" value="1"/>
</dbReference>
<dbReference type="CDD" id="cd14354">
    <property type="entry name" value="UBA_UBP25"/>
    <property type="match status" value="1"/>
</dbReference>
<dbReference type="FunFam" id="1.10.8.10:FF:000023">
    <property type="entry name" value="Putative ubiquitin carboxyl-terminal hydrolase 25"/>
    <property type="match status" value="1"/>
</dbReference>
<feature type="region of interest" description="Disordered" evidence="23">
    <location>
        <begin position="701"/>
        <end position="804"/>
    </location>
</feature>
<dbReference type="SUPFAM" id="SSF54001">
    <property type="entry name" value="Cysteine proteinases"/>
    <property type="match status" value="1"/>
</dbReference>
<dbReference type="FunFam" id="3.90.70.10:FF:000004">
    <property type="entry name" value="Putative ubiquitin carboxyl-terminal hydrolase 25"/>
    <property type="match status" value="1"/>
</dbReference>
<comment type="function">
    <text evidence="17">The muscle-specific isoform (USP25m) may have a role in the regulation of muscular differentiation and function.</text>
</comment>
<dbReference type="GO" id="GO:0005634">
    <property type="term" value="C:nucleus"/>
    <property type="evidence" value="ECO:0007669"/>
    <property type="project" value="UniProtKB-SubCell"/>
</dbReference>
<dbReference type="EMBL" id="SRLO01000292">
    <property type="protein sequence ID" value="TNN62489.1"/>
    <property type="molecule type" value="Genomic_DNA"/>
</dbReference>
<evidence type="ECO:0000256" key="18">
    <source>
        <dbReference type="ARBA" id="ARBA00062193"/>
    </source>
</evidence>
<evidence type="ECO:0000256" key="23">
    <source>
        <dbReference type="SAM" id="MobiDB-lite"/>
    </source>
</evidence>
<evidence type="ECO:0000256" key="14">
    <source>
        <dbReference type="ARBA" id="ARBA00022843"/>
    </source>
</evidence>
<dbReference type="PROSITE" id="PS50330">
    <property type="entry name" value="UIM"/>
    <property type="match status" value="1"/>
</dbReference>
<reference evidence="25 26" key="1">
    <citation type="submission" date="2019-03" db="EMBL/GenBank/DDBJ databases">
        <title>First draft genome of Liparis tanakae, snailfish: a comprehensive survey of snailfish specific genes.</title>
        <authorList>
            <person name="Kim W."/>
            <person name="Song I."/>
            <person name="Jeong J.-H."/>
            <person name="Kim D."/>
            <person name="Kim S."/>
            <person name="Ryu S."/>
            <person name="Song J.Y."/>
            <person name="Lee S.K."/>
        </authorList>
    </citation>
    <scope>NUCLEOTIDE SEQUENCE [LARGE SCALE GENOMIC DNA]</scope>
    <source>
        <tissue evidence="25">Muscle</tissue>
    </source>
</reference>
<dbReference type="SMART" id="SM00726">
    <property type="entry name" value="UIM"/>
    <property type="match status" value="2"/>
</dbReference>
<evidence type="ECO:0000313" key="25">
    <source>
        <dbReference type="EMBL" id="TNN62489.1"/>
    </source>
</evidence>
<evidence type="ECO:0000256" key="3">
    <source>
        <dbReference type="ARBA" id="ARBA00004496"/>
    </source>
</evidence>
<dbReference type="InterPro" id="IPR054108">
    <property type="entry name" value="USP25/28_UIM"/>
</dbReference>
<accession>A0A4Z2H9I7</accession>
<feature type="compositionally biased region" description="Low complexity" evidence="23">
    <location>
        <begin position="701"/>
        <end position="713"/>
    </location>
</feature>
<evidence type="ECO:0000256" key="5">
    <source>
        <dbReference type="ARBA" id="ARBA00012759"/>
    </source>
</evidence>
<evidence type="ECO:0000256" key="10">
    <source>
        <dbReference type="ARBA" id="ARBA00022737"/>
    </source>
</evidence>
<dbReference type="GO" id="GO:0016579">
    <property type="term" value="P:protein deubiquitination"/>
    <property type="evidence" value="ECO:0007669"/>
    <property type="project" value="InterPro"/>
</dbReference>
<protein>
    <recommendedName>
        <fullName evidence="19">Ubiquitin carboxyl-terminal hydrolase 25</fullName>
        <ecNumber evidence="5">3.4.19.12</ecNumber>
    </recommendedName>
    <alternativeName>
        <fullName evidence="22">Deubiquitinating enzyme 25</fullName>
    </alternativeName>
    <alternativeName>
        <fullName evidence="20">Ubiquitin thioesterase 25</fullName>
    </alternativeName>
    <alternativeName>
        <fullName evidence="21">Ubiquitin-specific-processing protease 25</fullName>
    </alternativeName>
</protein>
<evidence type="ECO:0000256" key="7">
    <source>
        <dbReference type="ARBA" id="ARBA00022499"/>
    </source>
</evidence>
<dbReference type="GO" id="GO:0005829">
    <property type="term" value="C:cytosol"/>
    <property type="evidence" value="ECO:0007669"/>
    <property type="project" value="TreeGrafter"/>
</dbReference>
<dbReference type="InterPro" id="IPR038765">
    <property type="entry name" value="Papain-like_cys_pep_sf"/>
</dbReference>
<dbReference type="InterPro" id="IPR018200">
    <property type="entry name" value="USP_CS"/>
</dbReference>
<comment type="similarity">
    <text evidence="4">Belongs to the peptidase C19 family.</text>
</comment>
<dbReference type="InterPro" id="IPR054109">
    <property type="entry name" value="UBA_8"/>
</dbReference>
<name>A0A4Z2H9I7_9TELE</name>
<keyword evidence="14" id="KW-0832">Ubl conjugation</keyword>
<feature type="domain" description="USP" evidence="24">
    <location>
        <begin position="131"/>
        <end position="611"/>
    </location>
</feature>
<dbReference type="PROSITE" id="PS00973">
    <property type="entry name" value="USP_2"/>
    <property type="match status" value="1"/>
</dbReference>
<feature type="compositionally biased region" description="Low complexity" evidence="23">
    <location>
        <begin position="451"/>
        <end position="468"/>
    </location>
</feature>
<evidence type="ECO:0000256" key="21">
    <source>
        <dbReference type="ARBA" id="ARBA00078773"/>
    </source>
</evidence>
<evidence type="ECO:0000256" key="16">
    <source>
        <dbReference type="ARBA" id="ARBA00023242"/>
    </source>
</evidence>
<dbReference type="EC" id="3.4.19.12" evidence="5"/>
<keyword evidence="10" id="KW-0677">Repeat</keyword>
<keyword evidence="12 25" id="KW-0378">Hydrolase</keyword>
<dbReference type="InterPro" id="IPR001394">
    <property type="entry name" value="Peptidase_C19_UCH"/>
</dbReference>
<comment type="catalytic activity">
    <reaction evidence="1">
        <text>Thiol-dependent hydrolysis of ester, thioester, amide, peptide and isopeptide bonds formed by the C-terminal Gly of ubiquitin (a 76-residue protein attached to proteins as an intracellular targeting signal).</text>
        <dbReference type="EC" id="3.4.19.12"/>
    </reaction>
</comment>
<keyword evidence="7" id="KW-1017">Isopeptide bond</keyword>
<dbReference type="PROSITE" id="PS50235">
    <property type="entry name" value="USP_3"/>
    <property type="match status" value="1"/>
</dbReference>
<dbReference type="Pfam" id="PF22566">
    <property type="entry name" value="UBA_8"/>
    <property type="match status" value="1"/>
</dbReference>
<dbReference type="PANTHER" id="PTHR24006">
    <property type="entry name" value="UBIQUITIN CARBOXYL-TERMINAL HYDROLASE"/>
    <property type="match status" value="1"/>
</dbReference>
<evidence type="ECO:0000313" key="26">
    <source>
        <dbReference type="Proteomes" id="UP000314294"/>
    </source>
</evidence>
<dbReference type="InterPro" id="IPR028889">
    <property type="entry name" value="USP"/>
</dbReference>
<dbReference type="InterPro" id="IPR009060">
    <property type="entry name" value="UBA-like_sf"/>
</dbReference>
<dbReference type="Gene3D" id="1.10.8.10">
    <property type="entry name" value="DNA helicase RuvA subunit, C-terminal domain"/>
    <property type="match status" value="1"/>
</dbReference>
<evidence type="ECO:0000256" key="9">
    <source>
        <dbReference type="ARBA" id="ARBA00022670"/>
    </source>
</evidence>
<feature type="region of interest" description="Disordered" evidence="23">
    <location>
        <begin position="441"/>
        <end position="469"/>
    </location>
</feature>
<keyword evidence="6" id="KW-0963">Cytoplasm</keyword>
<proteinExistence type="inferred from homology"/>
<comment type="subcellular location">
    <subcellularLocation>
        <location evidence="3">Cytoplasm</location>
    </subcellularLocation>
    <subcellularLocation>
        <location evidence="2">Nucleus</location>
    </subcellularLocation>
</comment>
<comment type="caution">
    <text evidence="25">The sequence shown here is derived from an EMBL/GenBank/DDBJ whole genome shotgun (WGS) entry which is preliminary data.</text>
</comment>
<keyword evidence="11" id="KW-0833">Ubl conjugation pathway</keyword>
<evidence type="ECO:0000256" key="15">
    <source>
        <dbReference type="ARBA" id="ARBA00023054"/>
    </source>
</evidence>
<comment type="subunit">
    <text evidence="18">Homotetramer, inhibited form. Homodimer, active form. Interacts with ACTA1 (via its C-terminus); the interaction occurs for all isoforms but is strongest for isoform USP25m in muscle differentiating cells. Interacts (isoform USP25m only) with MYBPC1; the interaction prevents proteasomal degradation of MYBPC1. Interacts (isoform USP25m only) with FLNC (via filament repeats 17-18, 20-21 and 24). Interacts with GAPDH. Interacts with SUMO3; the interaction sumoylates efficiently USP25. Interacts with SUMO2; the interaction sumoylates efficiently USP25. Interacts with SUMO1; the interaction only weakly sumoylates USP25. Interacts with SYK; phosphorylates USP25 and regulates USP25 intracellular levels.</text>
</comment>
<evidence type="ECO:0000256" key="22">
    <source>
        <dbReference type="ARBA" id="ARBA00082178"/>
    </source>
</evidence>
<evidence type="ECO:0000256" key="13">
    <source>
        <dbReference type="ARBA" id="ARBA00022807"/>
    </source>
</evidence>
<keyword evidence="13" id="KW-0788">Thiol protease</keyword>
<dbReference type="Gene3D" id="3.90.70.10">
    <property type="entry name" value="Cysteine proteinases"/>
    <property type="match status" value="1"/>
</dbReference>
<evidence type="ECO:0000256" key="8">
    <source>
        <dbReference type="ARBA" id="ARBA00022553"/>
    </source>
</evidence>
<evidence type="ECO:0000256" key="2">
    <source>
        <dbReference type="ARBA" id="ARBA00004123"/>
    </source>
</evidence>
<evidence type="ECO:0000256" key="4">
    <source>
        <dbReference type="ARBA" id="ARBA00009085"/>
    </source>
</evidence>
<dbReference type="PANTHER" id="PTHR24006:SF666">
    <property type="entry name" value="UBIQUITIN CARBOXYL-TERMINAL HYDROLASE 25"/>
    <property type="match status" value="1"/>
</dbReference>
<evidence type="ECO:0000256" key="19">
    <source>
        <dbReference type="ARBA" id="ARBA00071638"/>
    </source>
</evidence>
<evidence type="ECO:0000259" key="24">
    <source>
        <dbReference type="PROSITE" id="PS50235"/>
    </source>
</evidence>
<dbReference type="GO" id="GO:0004843">
    <property type="term" value="F:cysteine-type deubiquitinase activity"/>
    <property type="evidence" value="ECO:0007669"/>
    <property type="project" value="UniProtKB-EC"/>
</dbReference>
<dbReference type="OrthoDB" id="2420415at2759"/>
<dbReference type="InterPro" id="IPR003903">
    <property type="entry name" value="UIM_dom"/>
</dbReference>
<dbReference type="InterPro" id="IPR050164">
    <property type="entry name" value="Peptidase_C19"/>
</dbReference>
<keyword evidence="8" id="KW-0597">Phosphoprotein</keyword>
<evidence type="ECO:0000256" key="12">
    <source>
        <dbReference type="ARBA" id="ARBA00022801"/>
    </source>
</evidence>
<organism evidence="25 26">
    <name type="scientific">Liparis tanakae</name>
    <name type="common">Tanaka's snailfish</name>
    <dbReference type="NCBI Taxonomy" id="230148"/>
    <lineage>
        <taxon>Eukaryota</taxon>
        <taxon>Metazoa</taxon>
        <taxon>Chordata</taxon>
        <taxon>Craniata</taxon>
        <taxon>Vertebrata</taxon>
        <taxon>Euteleostomi</taxon>
        <taxon>Actinopterygii</taxon>
        <taxon>Neopterygii</taxon>
        <taxon>Teleostei</taxon>
        <taxon>Neoteleostei</taxon>
        <taxon>Acanthomorphata</taxon>
        <taxon>Eupercaria</taxon>
        <taxon>Perciformes</taxon>
        <taxon>Cottioidei</taxon>
        <taxon>Cottales</taxon>
        <taxon>Liparidae</taxon>
        <taxon>Liparis</taxon>
    </lineage>
</organism>
<feature type="compositionally biased region" description="Basic and acidic residues" evidence="23">
    <location>
        <begin position="738"/>
        <end position="762"/>
    </location>
</feature>
<dbReference type="CDD" id="cd02665">
    <property type="entry name" value="Peptidase_C19I"/>
    <property type="match status" value="1"/>
</dbReference>
<evidence type="ECO:0000256" key="20">
    <source>
        <dbReference type="ARBA" id="ARBA00075172"/>
    </source>
</evidence>
<feature type="compositionally biased region" description="Polar residues" evidence="23">
    <location>
        <begin position="714"/>
        <end position="724"/>
    </location>
</feature>
<keyword evidence="9" id="KW-0645">Protease</keyword>
<gene>
    <name evidence="25" type="primary">USP25</name>
    <name evidence="25" type="ORF">EYF80_027292</name>
</gene>
<evidence type="ECO:0000256" key="6">
    <source>
        <dbReference type="ARBA" id="ARBA00022490"/>
    </source>
</evidence>
<keyword evidence="15" id="KW-0175">Coiled coil</keyword>
<dbReference type="AlphaFoldDB" id="A0A4Z2H9I7"/>
<dbReference type="Pfam" id="PF00443">
    <property type="entry name" value="UCH"/>
    <property type="match status" value="1"/>
</dbReference>
<dbReference type="Pfam" id="PF21909">
    <property type="entry name" value="USP_UIM_N"/>
    <property type="match status" value="1"/>
</dbReference>
<keyword evidence="26" id="KW-1185">Reference proteome</keyword>
<evidence type="ECO:0000256" key="11">
    <source>
        <dbReference type="ARBA" id="ARBA00022786"/>
    </source>
</evidence>
<evidence type="ECO:0000256" key="17">
    <source>
        <dbReference type="ARBA" id="ARBA00053306"/>
    </source>
</evidence>
<evidence type="ECO:0000256" key="1">
    <source>
        <dbReference type="ARBA" id="ARBA00000707"/>
    </source>
</evidence>
<keyword evidence="16" id="KW-0539">Nucleus</keyword>
<dbReference type="Proteomes" id="UP000314294">
    <property type="component" value="Unassembled WGS sequence"/>
</dbReference>